<dbReference type="EMBL" id="CADCUF010000254">
    <property type="protein sequence ID" value="CAA9350209.1"/>
    <property type="molecule type" value="Genomic_DNA"/>
</dbReference>
<feature type="region of interest" description="Disordered" evidence="1">
    <location>
        <begin position="1"/>
        <end position="46"/>
    </location>
</feature>
<dbReference type="AlphaFoldDB" id="A0A6J4M728"/>
<accession>A0A6J4M728</accession>
<proteinExistence type="predicted"/>
<evidence type="ECO:0000256" key="1">
    <source>
        <dbReference type="SAM" id="MobiDB-lite"/>
    </source>
</evidence>
<reference evidence="2" key="1">
    <citation type="submission" date="2020-02" db="EMBL/GenBank/DDBJ databases">
        <authorList>
            <person name="Meier V. D."/>
        </authorList>
    </citation>
    <scope>NUCLEOTIDE SEQUENCE</scope>
    <source>
        <strain evidence="2">AVDCRST_MAG24</strain>
    </source>
</reference>
<sequence length="46" mass="5116">MVAPHRHAATLRRARRGAADVRRTPQRVEPPTMVGGSTRPEGRLGW</sequence>
<name>A0A6J4M728_9ACTN</name>
<protein>
    <submittedName>
        <fullName evidence="2">Uncharacterized protein</fullName>
    </submittedName>
</protein>
<evidence type="ECO:0000313" key="2">
    <source>
        <dbReference type="EMBL" id="CAA9350209.1"/>
    </source>
</evidence>
<feature type="compositionally biased region" description="Basic residues" evidence="1">
    <location>
        <begin position="1"/>
        <end position="16"/>
    </location>
</feature>
<organism evidence="2">
    <name type="scientific">uncultured Nocardioidaceae bacterium</name>
    <dbReference type="NCBI Taxonomy" id="253824"/>
    <lineage>
        <taxon>Bacteria</taxon>
        <taxon>Bacillati</taxon>
        <taxon>Actinomycetota</taxon>
        <taxon>Actinomycetes</taxon>
        <taxon>Propionibacteriales</taxon>
        <taxon>Nocardioidaceae</taxon>
        <taxon>environmental samples</taxon>
    </lineage>
</organism>
<gene>
    <name evidence="2" type="ORF">AVDCRST_MAG24-1750</name>
</gene>